<proteinExistence type="predicted"/>
<evidence type="ECO:0008006" key="4">
    <source>
        <dbReference type="Google" id="ProtNLM"/>
    </source>
</evidence>
<name>W0DS57_9GAMM</name>
<evidence type="ECO:0000256" key="1">
    <source>
        <dbReference type="SAM" id="SignalP"/>
    </source>
</evidence>
<evidence type="ECO:0000313" key="2">
    <source>
        <dbReference type="EMBL" id="AHF01470.1"/>
    </source>
</evidence>
<dbReference type="STRING" id="717772.THIAE_06615"/>
<dbReference type="HOGENOM" id="CLU_771465_0_0_6"/>
<keyword evidence="1" id="KW-0732">Signal</keyword>
<dbReference type="KEGG" id="tao:THIAE_06615"/>
<gene>
    <name evidence="2" type="ORF">THIAE_06615</name>
</gene>
<dbReference type="InterPro" id="IPR018642">
    <property type="entry name" value="DUF2066"/>
</dbReference>
<keyword evidence="3" id="KW-1185">Reference proteome</keyword>
<dbReference type="InParanoid" id="W0DS57"/>
<dbReference type="OrthoDB" id="5614785at2"/>
<feature type="chain" id="PRO_5004787862" description="DUF2066 domain-containing protein" evidence="1">
    <location>
        <begin position="28"/>
        <end position="360"/>
    </location>
</feature>
<dbReference type="EMBL" id="CP007030">
    <property type="protein sequence ID" value="AHF01470.1"/>
    <property type="molecule type" value="Genomic_DNA"/>
</dbReference>
<protein>
    <recommendedName>
        <fullName evidence="4">DUF2066 domain-containing protein</fullName>
    </recommendedName>
</protein>
<dbReference type="eggNOG" id="COG3249">
    <property type="taxonomic scope" value="Bacteria"/>
</dbReference>
<reference evidence="2 3" key="1">
    <citation type="submission" date="2013-12" db="EMBL/GenBank/DDBJ databases">
        <authorList>
            <consortium name="DOE Joint Genome Institute"/>
            <person name="Kappler U."/>
            <person name="Huntemann M."/>
            <person name="Han J."/>
            <person name="Chen A."/>
            <person name="Kyrpides N."/>
            <person name="Mavromatis K."/>
            <person name="Markowitz V."/>
            <person name="Palaniappan K."/>
            <person name="Ivanova N."/>
            <person name="Schaumberg A."/>
            <person name="Pati A."/>
            <person name="Liolios K."/>
            <person name="Nordberg H.P."/>
            <person name="Cantor M.N."/>
            <person name="Hua S.X."/>
            <person name="Woyke T."/>
        </authorList>
    </citation>
    <scope>NUCLEOTIDE SEQUENCE [LARGE SCALE GENOMIC DNA]</scope>
    <source>
        <strain evidence="3">AL2</strain>
    </source>
</reference>
<dbReference type="RefSeq" id="WP_006460999.1">
    <property type="nucleotide sequence ID" value="NZ_CP007030.1"/>
</dbReference>
<feature type="signal peptide" evidence="1">
    <location>
        <begin position="1"/>
        <end position="27"/>
    </location>
</feature>
<organism evidence="2 3">
    <name type="scientific">Thiomicrospira aerophila AL3</name>
    <dbReference type="NCBI Taxonomy" id="717772"/>
    <lineage>
        <taxon>Bacteria</taxon>
        <taxon>Pseudomonadati</taxon>
        <taxon>Pseudomonadota</taxon>
        <taxon>Gammaproteobacteria</taxon>
        <taxon>Thiotrichales</taxon>
        <taxon>Piscirickettsiaceae</taxon>
        <taxon>Thiomicrospira</taxon>
    </lineage>
</organism>
<evidence type="ECO:0000313" key="3">
    <source>
        <dbReference type="Proteomes" id="UP000005380"/>
    </source>
</evidence>
<dbReference type="AlphaFoldDB" id="W0DS57"/>
<dbReference type="Proteomes" id="UP000005380">
    <property type="component" value="Chromosome"/>
</dbReference>
<sequence length="360" mass="40888">MRSFRNYALLVSLLPALLLMMLTPVKAEDSFFSVDIEIASFDQSQLDRYFAEAMAALLVRVSGNPDITALPATQSFSSQARKWVQNYQLVNRQIDGVVVGQNVRVEFNTSKLVPALQQANVAIWPESQRPRLLIVGDWLQRGLSAQISNEGFIFRPDLDFRHYLDLIGLPQVYLAHNEQYHSHGISPLPQIFSEQNLVSLQQASDEGVTHVVVVSAQVVGDVVQVRSQYYDLAGNKLRWEQVLLGENFNQLVLETFDRILLEESTQYFAKSNISATLWLEIDHLPDAAAINHIERRLSANSLVFDQIRLVQIEGRAAHFNIHYRGDLKTVLANVEAVLPVRMVFDDRAVGHVRYHYQYSN</sequence>
<accession>W0DS57</accession>
<dbReference type="Pfam" id="PF09839">
    <property type="entry name" value="DUF2066"/>
    <property type="match status" value="1"/>
</dbReference>